<dbReference type="PROSITE" id="PS50985">
    <property type="entry name" value="GRAS"/>
    <property type="match status" value="1"/>
</dbReference>
<keyword evidence="6" id="KW-1185">Reference proteome</keyword>
<comment type="caution">
    <text evidence="3">Lacks conserved residue(s) required for the propagation of feature annotation.</text>
</comment>
<keyword evidence="2" id="KW-0804">Transcription</keyword>
<feature type="region of interest" description="Disordered" evidence="4">
    <location>
        <begin position="1"/>
        <end position="48"/>
    </location>
</feature>
<feature type="region of interest" description="SAW" evidence="3">
    <location>
        <begin position="656"/>
        <end position="731"/>
    </location>
</feature>
<organism evidence="5 6">
    <name type="scientific">Trapa incisa</name>
    <dbReference type="NCBI Taxonomy" id="236973"/>
    <lineage>
        <taxon>Eukaryota</taxon>
        <taxon>Viridiplantae</taxon>
        <taxon>Streptophyta</taxon>
        <taxon>Embryophyta</taxon>
        <taxon>Tracheophyta</taxon>
        <taxon>Spermatophyta</taxon>
        <taxon>Magnoliopsida</taxon>
        <taxon>eudicotyledons</taxon>
        <taxon>Gunneridae</taxon>
        <taxon>Pentapetalae</taxon>
        <taxon>rosids</taxon>
        <taxon>malvids</taxon>
        <taxon>Myrtales</taxon>
        <taxon>Lythraceae</taxon>
        <taxon>Trapa</taxon>
    </lineage>
</organism>
<dbReference type="AlphaFoldDB" id="A0AAN7QDZ5"/>
<dbReference type="Proteomes" id="UP001345219">
    <property type="component" value="Chromosome 11"/>
</dbReference>
<evidence type="ECO:0000256" key="4">
    <source>
        <dbReference type="SAM" id="MobiDB-lite"/>
    </source>
</evidence>
<feature type="region of interest" description="Leucine repeat II (LRII)" evidence="3">
    <location>
        <begin position="514"/>
        <end position="546"/>
    </location>
</feature>
<evidence type="ECO:0000313" key="6">
    <source>
        <dbReference type="Proteomes" id="UP001345219"/>
    </source>
</evidence>
<evidence type="ECO:0008006" key="7">
    <source>
        <dbReference type="Google" id="ProtNLM"/>
    </source>
</evidence>
<sequence length="733" mass="83000">MMPVISTNDRDQELVFPFETGGSPCDPKMSLNMSSNAGGESPSSSDVSHFSDPVLKYINQMLMEENMEEEFWISPNDIALQDTEKSLYNEIDEQYPDLNSNLRNFDASQFIESPDSNLSANCRMKSGACTTFSGTNYSNNMIGSSWLHDPAKYDETTSSDSHPPLGQDPVINLDFSSVFHDTSVRDIFSDPSGLVDSSVQVKTIYNDNDYALQFKRGLEEARRFLPRTGQLVIDFGNAISGTRTRKGVLESIGKEGMLNESRGRKNHRREDLVLVEANPMKQLASFSEPEEAELSEMLDKVLLCSEKVEPLCSIGHNLSRDAIKEKQIVLPTPEFNCGWGQGWRNEHSSSVDLKALLVQCAQAVSSNELRTAFQLLKKIRENSSPSGDGPQRLAYYFANGLEARMAGDRHGTESYYASVASKRTLVADVLRAYQLHFSSCPFMRFSIFYMNWMIQKFSQKASVLHIIDFGIGFGFKFPSLIQKLGEQAGGPPKLRITGIEFPQPGLRPSQRNEETGRRLAKYCERFGVPFEYNALPSRNWEAIKIKDLKIRSGETVVVTCLIRFEALLDETVDQNSPKDAVLSLIKMIRPDIVVHSLTNGSYNMPFFVTRFKEALAHLSSIYDMLHATIPDVQKNSEERRVLESEIYGREVMNVVACEGIERVDRPETYKKWQVRYGRAGFKQVPLDQRMMEKFGQNLKAWYHRDFVLDEDGDWMLIGWKGRIMIGVTSWIPV</sequence>
<evidence type="ECO:0000256" key="3">
    <source>
        <dbReference type="PROSITE-ProRule" id="PRU01191"/>
    </source>
</evidence>
<feature type="short sequence motif" description="VHIID" evidence="3">
    <location>
        <begin position="464"/>
        <end position="468"/>
    </location>
</feature>
<reference evidence="5 6" key="1">
    <citation type="journal article" date="2023" name="Hortic Res">
        <title>Pangenome of water caltrop reveals structural variations and asymmetric subgenome divergence after allopolyploidization.</title>
        <authorList>
            <person name="Zhang X."/>
            <person name="Chen Y."/>
            <person name="Wang L."/>
            <person name="Yuan Y."/>
            <person name="Fang M."/>
            <person name="Shi L."/>
            <person name="Lu R."/>
            <person name="Comes H.P."/>
            <person name="Ma Y."/>
            <person name="Chen Y."/>
            <person name="Huang G."/>
            <person name="Zhou Y."/>
            <person name="Zheng Z."/>
            <person name="Qiu Y."/>
        </authorList>
    </citation>
    <scope>NUCLEOTIDE SEQUENCE [LARGE SCALE GENOMIC DNA]</scope>
    <source>
        <tissue evidence="5">Roots</tissue>
    </source>
</reference>
<comment type="similarity">
    <text evidence="3">Belongs to the GRAS family.</text>
</comment>
<dbReference type="Pfam" id="PF03514">
    <property type="entry name" value="GRAS"/>
    <property type="match status" value="1"/>
</dbReference>
<accession>A0AAN7QDZ5</accession>
<keyword evidence="1" id="KW-0805">Transcription regulation</keyword>
<evidence type="ECO:0000313" key="5">
    <source>
        <dbReference type="EMBL" id="KAK4764478.1"/>
    </source>
</evidence>
<proteinExistence type="inferred from homology"/>
<dbReference type="EMBL" id="JAXIOK010000008">
    <property type="protein sequence ID" value="KAK4764478.1"/>
    <property type="molecule type" value="Genomic_DNA"/>
</dbReference>
<protein>
    <recommendedName>
        <fullName evidence="7">GRAS family transcription factor</fullName>
    </recommendedName>
</protein>
<dbReference type="PANTHER" id="PTHR31636">
    <property type="entry name" value="OSJNBA0084A10.13 PROTEIN-RELATED"/>
    <property type="match status" value="1"/>
</dbReference>
<dbReference type="InterPro" id="IPR005202">
    <property type="entry name" value="TF_GRAS"/>
</dbReference>
<feature type="region of interest" description="VHIID" evidence="3">
    <location>
        <begin position="433"/>
        <end position="498"/>
    </location>
</feature>
<gene>
    <name evidence="5" type="ORF">SAY87_013916</name>
</gene>
<evidence type="ECO:0000256" key="1">
    <source>
        <dbReference type="ARBA" id="ARBA00023015"/>
    </source>
</evidence>
<comment type="caution">
    <text evidence="5">The sequence shown here is derived from an EMBL/GenBank/DDBJ whole genome shotgun (WGS) entry which is preliminary data.</text>
</comment>
<feature type="compositionally biased region" description="Low complexity" evidence="4">
    <location>
        <begin position="34"/>
        <end position="48"/>
    </location>
</feature>
<name>A0AAN7QDZ5_9MYRT</name>
<evidence type="ECO:0000256" key="2">
    <source>
        <dbReference type="ARBA" id="ARBA00023163"/>
    </source>
</evidence>